<reference evidence="1 2" key="1">
    <citation type="submission" date="2021-03" db="EMBL/GenBank/DDBJ databases">
        <title>Genomic Encyclopedia of Type Strains, Phase IV (KMG-IV): sequencing the most valuable type-strain genomes for metagenomic binning, comparative biology and taxonomic classification.</title>
        <authorList>
            <person name="Goeker M."/>
        </authorList>
    </citation>
    <scope>NUCLEOTIDE SEQUENCE [LARGE SCALE GENOMIC DNA]</scope>
    <source>
        <strain evidence="1 2">DSM 40526</strain>
    </source>
</reference>
<dbReference type="RefSeq" id="WP_189969484.1">
    <property type="nucleotide sequence ID" value="NZ_BMVL01000006.1"/>
</dbReference>
<sequence>MPSSSSLLLPDERLAAGAARLATRYAGRFAPETVLRLLARNAGRSQTAAALLARRA</sequence>
<proteinExistence type="predicted"/>
<keyword evidence="2" id="KW-1185">Reference proteome</keyword>
<dbReference type="EMBL" id="JAGGLQ010000020">
    <property type="protein sequence ID" value="MBP2040876.1"/>
    <property type="molecule type" value="Genomic_DNA"/>
</dbReference>
<protein>
    <submittedName>
        <fullName evidence="1">Uncharacterized protein</fullName>
    </submittedName>
</protein>
<evidence type="ECO:0000313" key="2">
    <source>
        <dbReference type="Proteomes" id="UP001519310"/>
    </source>
</evidence>
<dbReference type="Proteomes" id="UP001519310">
    <property type="component" value="Unassembled WGS sequence"/>
</dbReference>
<organism evidence="1 2">
    <name type="scientific">Streptomyces avidinii</name>
    <dbReference type="NCBI Taxonomy" id="1895"/>
    <lineage>
        <taxon>Bacteria</taxon>
        <taxon>Bacillati</taxon>
        <taxon>Actinomycetota</taxon>
        <taxon>Actinomycetes</taxon>
        <taxon>Kitasatosporales</taxon>
        <taxon>Streptomycetaceae</taxon>
        <taxon>Streptomyces</taxon>
    </lineage>
</organism>
<evidence type="ECO:0000313" key="1">
    <source>
        <dbReference type="EMBL" id="MBP2040876.1"/>
    </source>
</evidence>
<comment type="caution">
    <text evidence="1">The sequence shown here is derived from an EMBL/GenBank/DDBJ whole genome shotgun (WGS) entry which is preliminary data.</text>
</comment>
<gene>
    <name evidence="1" type="ORF">J2Z77_006733</name>
</gene>
<accession>A0ABS4LFQ8</accession>
<name>A0ABS4LFQ8_STRAV</name>